<dbReference type="PANTHER" id="PTHR12598">
    <property type="entry name" value="COPPER HOMEOSTASIS PROTEIN CUTC"/>
    <property type="match status" value="1"/>
</dbReference>
<protein>
    <recommendedName>
        <fullName evidence="2">PF03932 family protein CutC</fullName>
    </recommendedName>
</protein>
<dbReference type="Gene3D" id="3.20.20.380">
    <property type="entry name" value="Copper homeostasis (CutC) domain"/>
    <property type="match status" value="1"/>
</dbReference>
<name>A0ABN0B2G4_9STRE</name>
<dbReference type="InterPro" id="IPR005627">
    <property type="entry name" value="CutC-like"/>
</dbReference>
<keyword evidence="2" id="KW-0963">Cytoplasm</keyword>
<gene>
    <name evidence="2" type="primary">cutC</name>
    <name evidence="3" type="ORF">SIN_1975</name>
</gene>
<evidence type="ECO:0000256" key="1">
    <source>
        <dbReference type="ARBA" id="ARBA00007768"/>
    </source>
</evidence>
<reference evidence="3" key="1">
    <citation type="submission" date="2010-09" db="EMBL/GenBank/DDBJ databases">
        <authorList>
            <person name="Daugherty S.C."/>
            <person name="Kilian M."/>
            <person name="Tettelin H."/>
        </authorList>
    </citation>
    <scope>NUCLEOTIDE SEQUENCE [LARGE SCALE GENOMIC DNA]</scope>
    <source>
        <strain evidence="3">SK1302</strain>
    </source>
</reference>
<proteinExistence type="inferred from homology"/>
<dbReference type="Pfam" id="PF03932">
    <property type="entry name" value="CutC"/>
    <property type="match status" value="1"/>
</dbReference>
<comment type="subcellular location">
    <subcellularLocation>
        <location evidence="2">Cytoplasm</location>
    </subcellularLocation>
</comment>
<evidence type="ECO:0000313" key="3">
    <source>
        <dbReference type="EMBL" id="EFO53336.1"/>
    </source>
</evidence>
<evidence type="ECO:0000256" key="2">
    <source>
        <dbReference type="HAMAP-Rule" id="MF_00795"/>
    </source>
</evidence>
<dbReference type="InterPro" id="IPR036822">
    <property type="entry name" value="CutC-like_dom_sf"/>
</dbReference>
<dbReference type="HAMAP" id="MF_00795">
    <property type="entry name" value="CutC"/>
    <property type="match status" value="1"/>
</dbReference>
<dbReference type="PANTHER" id="PTHR12598:SF0">
    <property type="entry name" value="COPPER HOMEOSTASIS PROTEIN CUTC HOMOLOG"/>
    <property type="match status" value="1"/>
</dbReference>
<accession>A0ABN0B2G4</accession>
<comment type="caution">
    <text evidence="3">The sequence shown here is derived from an EMBL/GenBank/DDBJ whole genome shotgun (WGS) entry which is preliminary data.</text>
</comment>
<dbReference type="EMBL" id="AEDY01000138">
    <property type="protein sequence ID" value="EFO53336.1"/>
    <property type="molecule type" value="Genomic_DNA"/>
</dbReference>
<comment type="similarity">
    <text evidence="1 2">Belongs to the CutC family.</text>
</comment>
<sequence>MIYEFCAENVTLLEKAMQAGARRIELCDNLAVGGTTPSYGVTKAAVELAADYDTTIMTMIRPRGGDFVYNDLEIAIMLEDIRLTAQAGSQGVVFGVLTADKKLDKANLEKLIAASKGMEIVFHMAFDELSAQDQLEAIDWLSQAGVTRILTRAGVSGDSLEKRFAHYHRILEHAAGKLKFYLVEGLTWTTVKPLSTNWVLHNYMELRLSFNK</sequence>
<organism evidence="3">
    <name type="scientific">Streptococcus infantis SK1302</name>
    <dbReference type="NCBI Taxonomy" id="871237"/>
    <lineage>
        <taxon>Bacteria</taxon>
        <taxon>Bacillati</taxon>
        <taxon>Bacillota</taxon>
        <taxon>Bacilli</taxon>
        <taxon>Lactobacillales</taxon>
        <taxon>Streptococcaceae</taxon>
        <taxon>Streptococcus</taxon>
    </lineage>
</organism>
<dbReference type="SUPFAM" id="SSF110395">
    <property type="entry name" value="CutC-like"/>
    <property type="match status" value="1"/>
</dbReference>
<comment type="caution">
    <text evidence="2">Once thought to be involved in copper homeostasis, experiments in E.coli have shown this is not the case.</text>
</comment>